<comment type="caution">
    <text evidence="2">The sequence shown here is derived from an EMBL/GenBank/DDBJ whole genome shotgun (WGS) entry which is preliminary data.</text>
</comment>
<dbReference type="PANTHER" id="PTHR42850">
    <property type="entry name" value="METALLOPHOSPHOESTERASE"/>
    <property type="match status" value="1"/>
</dbReference>
<keyword evidence="3" id="KW-1185">Reference proteome</keyword>
<feature type="domain" description="Calcineurin-like phosphoesterase" evidence="1">
    <location>
        <begin position="6"/>
        <end position="130"/>
    </location>
</feature>
<proteinExistence type="predicted"/>
<dbReference type="AlphaFoldDB" id="A0A4U7MSK2"/>
<accession>A0A4U7MSK2</accession>
<dbReference type="InterPro" id="IPR050126">
    <property type="entry name" value="Ap4A_hydrolase"/>
</dbReference>
<dbReference type="OrthoDB" id="9807890at2"/>
<dbReference type="GO" id="GO:0016791">
    <property type="term" value="F:phosphatase activity"/>
    <property type="evidence" value="ECO:0007669"/>
    <property type="project" value="TreeGrafter"/>
</dbReference>
<dbReference type="PANTHER" id="PTHR42850:SF7">
    <property type="entry name" value="BIS(5'-NUCLEOSYL)-TETRAPHOSPHATASE PRPE [ASYMMETRICAL]"/>
    <property type="match status" value="1"/>
</dbReference>
<dbReference type="InterPro" id="IPR004843">
    <property type="entry name" value="Calcineurin-like_PHP"/>
</dbReference>
<dbReference type="GO" id="GO:0005737">
    <property type="term" value="C:cytoplasm"/>
    <property type="evidence" value="ECO:0007669"/>
    <property type="project" value="TreeGrafter"/>
</dbReference>
<sequence length="311" mass="34826">MSITDIIPDIHGQADKLRLALQNLGWRRNGTTWMHPEPDRQIVFLGDFIDRGPENGAVIRIVRELMDAGRAQAIMGNHELNAIHFHSVDPDTGAPLRPHDTDNLFQHDSFLKEFPLGAPHTNDVLDWMTSLPLFIETDEFRAVHAAWIQSAIDDLRRQTGAGVLSEDQLIRAGRKGDTFYDLAEAVAKGPEACLPHPHCFEDKGGKVRHHVRVKWWNGDARTWREIAMSVPDINALPDTSLPDSLLRSAYSIDDKPVFFGHYWMSGEPELQSANALCLDYSAGTDGPLVTYEMLAGDKKLDSGRILVHGER</sequence>
<evidence type="ECO:0000313" key="3">
    <source>
        <dbReference type="Proteomes" id="UP000306575"/>
    </source>
</evidence>
<dbReference type="Proteomes" id="UP000306575">
    <property type="component" value="Unassembled WGS sequence"/>
</dbReference>
<dbReference type="Gene3D" id="3.60.21.10">
    <property type="match status" value="1"/>
</dbReference>
<name>A0A4U7MSK2_9RHOB</name>
<organism evidence="2 3">
    <name type="scientific">Shimia litoralis</name>
    <dbReference type="NCBI Taxonomy" id="420403"/>
    <lineage>
        <taxon>Bacteria</taxon>
        <taxon>Pseudomonadati</taxon>
        <taxon>Pseudomonadota</taxon>
        <taxon>Alphaproteobacteria</taxon>
        <taxon>Rhodobacterales</taxon>
        <taxon>Roseobacteraceae</taxon>
    </lineage>
</organism>
<dbReference type="InterPro" id="IPR029052">
    <property type="entry name" value="Metallo-depent_PP-like"/>
</dbReference>
<dbReference type="SUPFAM" id="SSF56300">
    <property type="entry name" value="Metallo-dependent phosphatases"/>
    <property type="match status" value="1"/>
</dbReference>
<evidence type="ECO:0000313" key="2">
    <source>
        <dbReference type="EMBL" id="TKZ15763.1"/>
    </source>
</evidence>
<dbReference type="RefSeq" id="WP_138017539.1">
    <property type="nucleotide sequence ID" value="NZ_SULI01000038.1"/>
</dbReference>
<evidence type="ECO:0000259" key="1">
    <source>
        <dbReference type="Pfam" id="PF00149"/>
    </source>
</evidence>
<gene>
    <name evidence="2" type="ORF">FAP39_16830</name>
</gene>
<dbReference type="Pfam" id="PF00149">
    <property type="entry name" value="Metallophos"/>
    <property type="match status" value="1"/>
</dbReference>
<protein>
    <submittedName>
        <fullName evidence="2">Metallophosphoesterase</fullName>
    </submittedName>
</protein>
<dbReference type="EMBL" id="SULI01000038">
    <property type="protein sequence ID" value="TKZ15763.1"/>
    <property type="molecule type" value="Genomic_DNA"/>
</dbReference>
<reference evidence="2 3" key="1">
    <citation type="submission" date="2019-04" db="EMBL/GenBank/DDBJ databases">
        <title>Genome sequence of Pelagicola litoralis CL-ES2.</title>
        <authorList>
            <person name="Cao J."/>
        </authorList>
    </citation>
    <scope>NUCLEOTIDE SEQUENCE [LARGE SCALE GENOMIC DNA]</scope>
    <source>
        <strain evidence="2 3">CL-ES2</strain>
    </source>
</reference>